<name>A0A894KES4_9ORTO</name>
<keyword evidence="1" id="KW-0472">Membrane</keyword>
<keyword evidence="1" id="KW-1133">Transmembrane helix</keyword>
<evidence type="ECO:0000256" key="1">
    <source>
        <dbReference type="SAM" id="Phobius"/>
    </source>
</evidence>
<evidence type="ECO:0008006" key="3">
    <source>
        <dbReference type="Google" id="ProtNLM"/>
    </source>
</evidence>
<sequence length="454" mass="51063">MIWETILLLWLTVYVSNGLPRACSKIDKVEVDMTVPDLVQGRPMKTLRQATKISSEAATRVKLTKVEWEAVYCPAVEFGPFQDCKQARETIVMDRIQLREFRRINKALRPESCSGGQCDGIDEKACLRPTQFLFESVPFNFEHDLSSSWIHHRCSRKATSITVEADAIVVNLSVNLTSIEVPGIGTCAFHPTDKSCVMNHHWAALIVGKWKHETKVSEYPCIEKGDDRICYDKESKLQFALGVNKCTMLAGVTYCDESPEAEPFDTHSTRVVTPETVYELSLQLEYENLEASFDYQVTMSRLRKTDLLLSSLLWHALGVSSDPLQEFLGFGLDNAKRSGNSVVGNVCHRHSEVADARSPGLNSTSKVVLFPSNTEGRVYEEMKVHIPFLLQPDLEGSSHFNLSKIKHGVAPVTDIRGALTYLLPSWIEDCLHFATRVLPFVNIILIFAVLLRKL</sequence>
<keyword evidence="1" id="KW-0812">Transmembrane</keyword>
<accession>A0A894KES4</accession>
<proteinExistence type="predicted"/>
<feature type="transmembrane region" description="Helical" evidence="1">
    <location>
        <begin position="433"/>
        <end position="451"/>
    </location>
</feature>
<protein>
    <recommendedName>
        <fullName evidence="3">Glycoprotein</fullName>
    </recommendedName>
</protein>
<dbReference type="EMBL" id="MW434257">
    <property type="protein sequence ID" value="QRW42599.1"/>
    <property type="molecule type" value="Viral_cRNA"/>
</dbReference>
<evidence type="ECO:0000313" key="2">
    <source>
        <dbReference type="EMBL" id="QRW42599.1"/>
    </source>
</evidence>
<reference evidence="2" key="1">
    <citation type="journal article" date="2020" name="bioRxiv">
        <title>Single mosquito metatranscriptomics identifies vectors, emerging pathogens and reservoirs in one assay.</title>
        <authorList>
            <person name="Batson J."/>
            <person name="Dudas G."/>
            <person name="Haas-Stapleton E."/>
            <person name="Kistler A.L."/>
            <person name="Li L.M."/>
            <person name="Logan P."/>
            <person name="Ratnasiri K."/>
            <person name="Retallack H."/>
        </authorList>
    </citation>
    <scope>NUCLEOTIDE SEQUENCE</scope>
    <source>
        <strain evidence="2">CMS002_018b_SAND</strain>
    </source>
</reference>
<organism evidence="2">
    <name type="scientific">Guadeloupe mosquito quaranja-like virus 1</name>
    <dbReference type="NCBI Taxonomy" id="2607737"/>
    <lineage>
        <taxon>Viruses</taxon>
        <taxon>Riboviria</taxon>
        <taxon>Orthornavirae</taxon>
        <taxon>Negarnaviricota</taxon>
        <taxon>Polyploviricotina</taxon>
        <taxon>Insthoviricetes</taxon>
        <taxon>Articulavirales</taxon>
        <taxon>Orthomyxoviridae</taxon>
        <taxon>Quaranjavirus</taxon>
    </lineage>
</organism>